<feature type="compositionally biased region" description="Basic and acidic residues" evidence="1">
    <location>
        <begin position="40"/>
        <end position="73"/>
    </location>
</feature>
<protein>
    <submittedName>
        <fullName evidence="2">Uncharacterized protein</fullName>
    </submittedName>
</protein>
<name>A0A4Z2GN29_9TELE</name>
<dbReference type="EMBL" id="SRLO01000468">
    <property type="protein sequence ID" value="TNN55028.1"/>
    <property type="molecule type" value="Genomic_DNA"/>
</dbReference>
<evidence type="ECO:0000313" key="3">
    <source>
        <dbReference type="Proteomes" id="UP000314294"/>
    </source>
</evidence>
<feature type="region of interest" description="Disordered" evidence="1">
    <location>
        <begin position="1"/>
        <end position="73"/>
    </location>
</feature>
<dbReference type="AlphaFoldDB" id="A0A4Z2GN29"/>
<dbReference type="Proteomes" id="UP000314294">
    <property type="component" value="Unassembled WGS sequence"/>
</dbReference>
<keyword evidence="3" id="KW-1185">Reference proteome</keyword>
<sequence length="179" mass="20660">MGTAGRGLLLPRQNRSPRSVLEKSDPYWKEMMLSKNMKGHPRDQHRLDRKTERGGREREEGIGGERKGWREKERHALLKPFRDRGLGDDSPLMPGPSHLRSWKRFKSAYHGPTATEYPLSSSGRQTLIQLLGKVSGERITLLTLEREAQRTQSRWTRPRAELYSPSSCFKTSNPVKMKH</sequence>
<accession>A0A4Z2GN29</accession>
<comment type="caution">
    <text evidence="2">The sequence shown here is derived from an EMBL/GenBank/DDBJ whole genome shotgun (WGS) entry which is preliminary data.</text>
</comment>
<evidence type="ECO:0000256" key="1">
    <source>
        <dbReference type="SAM" id="MobiDB-lite"/>
    </source>
</evidence>
<organism evidence="2 3">
    <name type="scientific">Liparis tanakae</name>
    <name type="common">Tanaka's snailfish</name>
    <dbReference type="NCBI Taxonomy" id="230148"/>
    <lineage>
        <taxon>Eukaryota</taxon>
        <taxon>Metazoa</taxon>
        <taxon>Chordata</taxon>
        <taxon>Craniata</taxon>
        <taxon>Vertebrata</taxon>
        <taxon>Euteleostomi</taxon>
        <taxon>Actinopterygii</taxon>
        <taxon>Neopterygii</taxon>
        <taxon>Teleostei</taxon>
        <taxon>Neoteleostei</taxon>
        <taxon>Acanthomorphata</taxon>
        <taxon>Eupercaria</taxon>
        <taxon>Perciformes</taxon>
        <taxon>Cottioidei</taxon>
        <taxon>Cottales</taxon>
        <taxon>Liparidae</taxon>
        <taxon>Liparis</taxon>
    </lineage>
</organism>
<reference evidence="2 3" key="1">
    <citation type="submission" date="2019-03" db="EMBL/GenBank/DDBJ databases">
        <title>First draft genome of Liparis tanakae, snailfish: a comprehensive survey of snailfish specific genes.</title>
        <authorList>
            <person name="Kim W."/>
            <person name="Song I."/>
            <person name="Jeong J.-H."/>
            <person name="Kim D."/>
            <person name="Kim S."/>
            <person name="Ryu S."/>
            <person name="Song J.Y."/>
            <person name="Lee S.K."/>
        </authorList>
    </citation>
    <scope>NUCLEOTIDE SEQUENCE [LARGE SCALE GENOMIC DNA]</scope>
    <source>
        <tissue evidence="2">Muscle</tissue>
    </source>
</reference>
<proteinExistence type="predicted"/>
<evidence type="ECO:0000313" key="2">
    <source>
        <dbReference type="EMBL" id="TNN55028.1"/>
    </source>
</evidence>
<gene>
    <name evidence="2" type="ORF">EYF80_034734</name>
</gene>